<name>A0A938XA03_9FIRM</name>
<protein>
    <submittedName>
        <fullName evidence="1">Pyridoxamine 5'-phosphate oxidase family protein</fullName>
    </submittedName>
</protein>
<evidence type="ECO:0000313" key="2">
    <source>
        <dbReference type="Proteomes" id="UP000774750"/>
    </source>
</evidence>
<dbReference type="Gene3D" id="2.30.110.10">
    <property type="entry name" value="Electron Transport, Fmn-binding Protein, Chain A"/>
    <property type="match status" value="1"/>
</dbReference>
<accession>A0A938XA03</accession>
<gene>
    <name evidence="1" type="ORF">H6A12_09370</name>
</gene>
<reference evidence="1" key="1">
    <citation type="submission" date="2020-08" db="EMBL/GenBank/DDBJ databases">
        <authorList>
            <person name="Cejkova D."/>
            <person name="Kubasova T."/>
            <person name="Jahodarova E."/>
            <person name="Rychlik I."/>
        </authorList>
    </citation>
    <scope>NUCLEOTIDE SEQUENCE</scope>
    <source>
        <strain evidence="1">An559</strain>
    </source>
</reference>
<keyword evidence="2" id="KW-1185">Reference proteome</keyword>
<dbReference type="InterPro" id="IPR012349">
    <property type="entry name" value="Split_barrel_FMN-bd"/>
</dbReference>
<comment type="caution">
    <text evidence="1">The sequence shown here is derived from an EMBL/GenBank/DDBJ whole genome shotgun (WGS) entry which is preliminary data.</text>
</comment>
<proteinExistence type="predicted"/>
<evidence type="ECO:0000313" key="1">
    <source>
        <dbReference type="EMBL" id="MBM6921364.1"/>
    </source>
</evidence>
<reference evidence="1" key="2">
    <citation type="journal article" date="2021" name="Sci. Rep.">
        <title>The distribution of antibiotic resistance genes in chicken gut microbiota commensals.</title>
        <authorList>
            <person name="Juricova H."/>
            <person name="Matiasovicova J."/>
            <person name="Kubasova T."/>
            <person name="Cejkova D."/>
            <person name="Rychlik I."/>
        </authorList>
    </citation>
    <scope>NUCLEOTIDE SEQUENCE</scope>
    <source>
        <strain evidence="1">An559</strain>
    </source>
</reference>
<dbReference type="SUPFAM" id="SSF50475">
    <property type="entry name" value="FMN-binding split barrel"/>
    <property type="match status" value="1"/>
</dbReference>
<organism evidence="1 2">
    <name type="scientific">Merdimmobilis hominis</name>
    <dbReference type="NCBI Taxonomy" id="2897707"/>
    <lineage>
        <taxon>Bacteria</taxon>
        <taxon>Bacillati</taxon>
        <taxon>Bacillota</taxon>
        <taxon>Clostridia</taxon>
        <taxon>Eubacteriales</taxon>
        <taxon>Oscillospiraceae</taxon>
        <taxon>Merdimmobilis</taxon>
    </lineage>
</organism>
<dbReference type="AlphaFoldDB" id="A0A938XA03"/>
<dbReference type="EMBL" id="JACJKY010000015">
    <property type="protein sequence ID" value="MBM6921364.1"/>
    <property type="molecule type" value="Genomic_DNA"/>
</dbReference>
<dbReference type="Proteomes" id="UP000774750">
    <property type="component" value="Unassembled WGS sequence"/>
</dbReference>
<sequence>MSQNIPQEAQEILNERFGHDELIALATMDGDRPSVRTVNAYYEDGCFYIITYGTSNKMMQLAKNPTAAICGDWFTAHGIGVNLGWFCKEENKVIADKLRHAFASWIDNGHNNFDDKNTSILCIRLTDGVLLSHGTRYDLLF</sequence>
<dbReference type="RefSeq" id="WP_204447224.1">
    <property type="nucleotide sequence ID" value="NZ_JACJKY010000015.1"/>
</dbReference>